<feature type="transmembrane region" description="Helical" evidence="1">
    <location>
        <begin position="614"/>
        <end position="637"/>
    </location>
</feature>
<evidence type="ECO:0000313" key="3">
    <source>
        <dbReference type="Proteomes" id="UP000002518"/>
    </source>
</evidence>
<dbReference type="STRING" id="272557.APE_1248"/>
<dbReference type="eggNOG" id="arCOG14664">
    <property type="taxonomic scope" value="Archaea"/>
</dbReference>
<feature type="transmembrane region" description="Helical" evidence="1">
    <location>
        <begin position="837"/>
        <end position="860"/>
    </location>
</feature>
<feature type="transmembrane region" description="Helical" evidence="1">
    <location>
        <begin position="776"/>
        <end position="809"/>
    </location>
</feature>
<dbReference type="AlphaFoldDB" id="Q9YCK9"/>
<feature type="transmembrane region" description="Helical" evidence="1">
    <location>
        <begin position="41"/>
        <end position="59"/>
    </location>
</feature>
<evidence type="ECO:0000256" key="1">
    <source>
        <dbReference type="SAM" id="Phobius"/>
    </source>
</evidence>
<keyword evidence="1" id="KW-0812">Transmembrane</keyword>
<name>Q9YCK9_AERPE</name>
<feature type="transmembrane region" description="Helical" evidence="1">
    <location>
        <begin position="577"/>
        <end position="594"/>
    </location>
</feature>
<feature type="transmembrane region" description="Helical" evidence="1">
    <location>
        <begin position="12"/>
        <end position="29"/>
    </location>
</feature>
<organism evidence="2 3">
    <name type="scientific">Aeropyrum pernix (strain ATCC 700893 / DSM 11879 / JCM 9820 / NBRC 100138 / K1)</name>
    <dbReference type="NCBI Taxonomy" id="272557"/>
    <lineage>
        <taxon>Archaea</taxon>
        <taxon>Thermoproteota</taxon>
        <taxon>Thermoprotei</taxon>
        <taxon>Desulfurococcales</taxon>
        <taxon>Desulfurococcaceae</taxon>
        <taxon>Aeropyrum</taxon>
    </lineage>
</organism>
<dbReference type="PIR" id="H72597">
    <property type="entry name" value="H72597"/>
</dbReference>
<feature type="transmembrane region" description="Helical" evidence="1">
    <location>
        <begin position="478"/>
        <end position="507"/>
    </location>
</feature>
<accession>Q9YCK9</accession>
<dbReference type="EnsemblBacteria" id="BAA80238">
    <property type="protein sequence ID" value="BAA80238"/>
    <property type="gene ID" value="APE_1248"/>
</dbReference>
<proteinExistence type="predicted"/>
<feature type="transmembrane region" description="Helical" evidence="1">
    <location>
        <begin position="428"/>
        <end position="457"/>
    </location>
</feature>
<keyword evidence="1" id="KW-0472">Membrane</keyword>
<keyword evidence="1" id="KW-1133">Transmembrane helix</keyword>
<dbReference type="Proteomes" id="UP000002518">
    <property type="component" value="Chromosome"/>
</dbReference>
<dbReference type="EMBL" id="BA000002">
    <property type="protein sequence ID" value="BAA80238.1"/>
    <property type="molecule type" value="Genomic_DNA"/>
</dbReference>
<gene>
    <name evidence="2" type="ordered locus">APE_1248</name>
</gene>
<sequence length="871" mass="89422">MPLYTSIVTDIFGWALAGGGYGLGLHGVFLTAKMFLGRRRVVAVLAVTIMLLASIPYMAGAVSRIGSAIMVETFLDQSRPHMALHLWFPGTVESEVLGGAWSSVSTVLEDLGFKASSRVYVVEAGLLAVEAGTSPSQPGLPEAGAPGVAGETLVVGGRVFTLAPVYLVIAPEDLEPKALGLGSGVVLPSSPPAGGPVEVLAAMVNPASASLAERGFFEVLGVQYRIIGSAAPAAGIVGFSIVSYVMGEEGFGYSMAWGYALFLYTTSPDPEALALWIASRYGEAVSQGGLAMGDILEELESSPPGEPVILPPRPVINALDGGWASKAVGGLVSMVVLADYKAEELASYIFRGDIEALINNVRARLGQALFEDAGACLIGVEVIGQDIRIGGSYSACSPIEDGARYTALAHAALYAPPVEGGLFLLSNIAALAAVSAILVALLVSALQAGTAVVEWLLGDMRPWLAMLIARGGGNTPRAGLALAVLIVAGFSILIGGIVSSAAIPLLTSLMLDYPGVVEGRELLVSRGLWIASGSVALLGVGAALVSRLGRLGEISPVEAVRRVEALERGHKGRGRRAVTVFVALSIVSVLLGLHGDPEGVLEWFFDMVGEMVAIPIAFIIFVAFFLSPLAPAILLSFASSTLAGGSKPYILLARISSRLMPEEVSGFTVSSALRMKERMAASSRVVTMAFAALASFTIADGFAVSLEETLAGLSGRPYDIVSLIAASRAMAAASLLAAAAASVVYLATAYAGVAGTIEVLEREAVVLRARGASRGVVLAFIYGSLLPLMLYSAAAGLAAGVIGGLSILATFKAASMTVSPDIPGEIGLPLPTPTAQAMALLILPLAAALLLPAATSAATAREADIARALRS</sequence>
<feature type="transmembrane region" description="Helical" evidence="1">
    <location>
        <begin position="726"/>
        <end position="755"/>
    </location>
</feature>
<evidence type="ECO:0000313" key="2">
    <source>
        <dbReference type="EMBL" id="BAA80238.1"/>
    </source>
</evidence>
<protein>
    <submittedName>
        <fullName evidence="2">Uncharacterized protein</fullName>
    </submittedName>
</protein>
<dbReference type="KEGG" id="ape:APE_1248"/>
<feature type="transmembrane region" description="Helical" evidence="1">
    <location>
        <begin position="685"/>
        <end position="706"/>
    </location>
</feature>
<reference evidence="2 3" key="1">
    <citation type="journal article" date="1999" name="DNA Res.">
        <title>Complete genome sequence of an aerobic hyper-thermophilic crenarchaeon, Aeropyrum pernix K1.</title>
        <authorList>
            <person name="Kawarabayasi Y."/>
            <person name="Hino Y."/>
            <person name="Horikawa H."/>
            <person name="Yamazaki S."/>
            <person name="Haikawa Y."/>
            <person name="Jin-no K."/>
            <person name="Takahashi M."/>
            <person name="Sekine M."/>
            <person name="Baba S."/>
            <person name="Ankai A."/>
            <person name="Kosugi H."/>
            <person name="Hosoyama A."/>
            <person name="Fukui S."/>
            <person name="Nagai Y."/>
            <person name="Nishijima K."/>
            <person name="Nakazawa H."/>
            <person name="Takamiya M."/>
            <person name="Masuda S."/>
            <person name="Funahashi T."/>
            <person name="Tanaka T."/>
            <person name="Kudoh Y."/>
            <person name="Yamazaki J."/>
            <person name="Kushida N."/>
            <person name="Oguchi A."/>
            <person name="Aoki K."/>
            <person name="Kubota K."/>
            <person name="Nakamura Y."/>
            <person name="Nomura N."/>
            <person name="Sako Y."/>
            <person name="Kikuchi H."/>
        </authorList>
    </citation>
    <scope>NUCLEOTIDE SEQUENCE [LARGE SCALE GENOMIC DNA]</scope>
    <source>
        <strain evidence="3">ATCC 700893 / DSM 11879 / JCM 9820 / NBRC 100138 / K1</strain>
    </source>
</reference>
<feature type="transmembrane region" description="Helical" evidence="1">
    <location>
        <begin position="527"/>
        <end position="545"/>
    </location>
</feature>
<keyword evidence="3" id="KW-1185">Reference proteome</keyword>